<feature type="region of interest" description="Disordered" evidence="1">
    <location>
        <begin position="516"/>
        <end position="545"/>
    </location>
</feature>
<evidence type="ECO:0000313" key="4">
    <source>
        <dbReference type="Proteomes" id="UP001432190"/>
    </source>
</evidence>
<gene>
    <name evidence="3" type="ORF">OG994_04465</name>
</gene>
<sequence length="886" mass="95791">MAFDQRAYLRDVIMPLRDQPGGLSPTDLARHYAVTPEMSGAELREHLTAVRRLWNQRSGGVDAAARICAQLFSRDEQLRAIHGTEMLDPRWWQERMAEHARGARAESERFAQDLARAYGALGRITRVQLKELAGHWPGLDPGQIDEAVRRAGLAVIDPVELPNSPGMNRAAYRSLADLQARLGVPTLVQVVHPDGAPFRLLDADAVALDAATVRARTEEANRTADSTLVRVRKEALGLLQRAVADGVDLRAVALFQVVERLRSGRAKGIPDGMLVRIATDVGLENAEAQSVVANLPADPEQEASPAERIRDLVAEGQLAAAQQALAVLPKDDPHHDELRDQIDALFAEVESLRRTADEAVGAGREEEAARHLRAALRIAADDEDLAERLATLAPPPPRDLTARALDAGVRLTWTAAPTQAAEVRYRVVRSDRPPRSPVDGETVVEGDRTEATDPAPPAARPLHYGVFATVGGDWSRPATAQARVVPPVSGVQVWVGPEEVSCTWRAHPAVEEVRARRTLARPPTSPGDGDPVPASHTGLHDDAGDGTTDRYYGIVAVYRDEQGAQVEAPMVVVRALLRDAAPSYVDKLRAHLTAVDAETATAQFAWTTPATGTVSIRQAEARPPWSSGTRVSRDEMTAYGEALISDRLRRGSETLLEVAVPSGRFVYVPFTVDPATNTAVVGEPVLLGITEPVRQLVVRRTGDEVTVAWLWPSSVNLAEVTFTPERGPATTRRVTRGQLTESGCRIPVGAAAGRISVRTVESGPGGETFSLAESAPVEGVPVALRYQLRRASGFLSRNRVLTVEVDHACEGVELVLVAASGPAMPVRPEQGVVVARVTGLSLRPGTPWQLPFTTPTGLARPYWLRCFVIRPPGARVTDPIREMKVS</sequence>
<evidence type="ECO:0000256" key="1">
    <source>
        <dbReference type="SAM" id="MobiDB-lite"/>
    </source>
</evidence>
<feature type="region of interest" description="Disordered" evidence="1">
    <location>
        <begin position="431"/>
        <end position="460"/>
    </location>
</feature>
<dbReference type="RefSeq" id="WP_328852283.1">
    <property type="nucleotide sequence ID" value="NZ_CP108084.1"/>
</dbReference>
<name>A0ABZ1S8R7_9ACTN</name>
<evidence type="ECO:0000313" key="3">
    <source>
        <dbReference type="EMBL" id="WUP50776.1"/>
    </source>
</evidence>
<reference evidence="3" key="1">
    <citation type="submission" date="2022-10" db="EMBL/GenBank/DDBJ databases">
        <title>The complete genomes of actinobacterial strains from the NBC collection.</title>
        <authorList>
            <person name="Joergensen T.S."/>
            <person name="Alvarez Arevalo M."/>
            <person name="Sterndorff E.B."/>
            <person name="Faurdal D."/>
            <person name="Vuksanovic O."/>
            <person name="Mourched A.-S."/>
            <person name="Charusanti P."/>
            <person name="Shaw S."/>
            <person name="Blin K."/>
            <person name="Weber T."/>
        </authorList>
    </citation>
    <scope>NUCLEOTIDE SEQUENCE</scope>
    <source>
        <strain evidence="3">NBC_00256</strain>
    </source>
</reference>
<dbReference type="Proteomes" id="UP001432190">
    <property type="component" value="Chromosome"/>
</dbReference>
<dbReference type="InterPro" id="IPR058691">
    <property type="entry name" value="Fn3_SaeA_1st"/>
</dbReference>
<feature type="domain" description="SaeA first Fn3-like" evidence="2">
    <location>
        <begin position="400"/>
        <end position="485"/>
    </location>
</feature>
<accession>A0ABZ1S8R7</accession>
<proteinExistence type="predicted"/>
<organism evidence="3 4">
    <name type="scientific">Micromonospora globbae</name>
    <dbReference type="NCBI Taxonomy" id="1894969"/>
    <lineage>
        <taxon>Bacteria</taxon>
        <taxon>Bacillati</taxon>
        <taxon>Actinomycetota</taxon>
        <taxon>Actinomycetes</taxon>
        <taxon>Micromonosporales</taxon>
        <taxon>Micromonosporaceae</taxon>
        <taxon>Micromonospora</taxon>
    </lineage>
</organism>
<keyword evidence="4" id="KW-1185">Reference proteome</keyword>
<dbReference type="EMBL" id="CP108084">
    <property type="protein sequence ID" value="WUP50776.1"/>
    <property type="molecule type" value="Genomic_DNA"/>
</dbReference>
<evidence type="ECO:0000259" key="2">
    <source>
        <dbReference type="Pfam" id="PF25832"/>
    </source>
</evidence>
<protein>
    <recommendedName>
        <fullName evidence="2">SaeA first Fn3-like domain-containing protein</fullName>
    </recommendedName>
</protein>
<dbReference type="Pfam" id="PF25832">
    <property type="entry name" value="Fn3_SaeA_2nd"/>
    <property type="match status" value="1"/>
</dbReference>